<evidence type="ECO:0008006" key="4">
    <source>
        <dbReference type="Google" id="ProtNLM"/>
    </source>
</evidence>
<evidence type="ECO:0000313" key="2">
    <source>
        <dbReference type="EMBL" id="KAF3964140.1"/>
    </source>
</evidence>
<dbReference type="Proteomes" id="UP000737018">
    <property type="component" value="Unassembled WGS sequence"/>
</dbReference>
<protein>
    <recommendedName>
        <fullName evidence="4">DUF4219 domain-containing protein</fullName>
    </recommendedName>
</protein>
<dbReference type="AlphaFoldDB" id="A0A8J4R326"/>
<comment type="caution">
    <text evidence="2">The sequence shown here is derived from an EMBL/GenBank/DDBJ whole genome shotgun (WGS) entry which is preliminary data.</text>
</comment>
<reference evidence="2" key="1">
    <citation type="submission" date="2020-03" db="EMBL/GenBank/DDBJ databases">
        <title>Castanea mollissima Vanexum genome sequencing.</title>
        <authorList>
            <person name="Staton M."/>
        </authorList>
    </citation>
    <scope>NUCLEOTIDE SEQUENCE</scope>
    <source>
        <tissue evidence="2">Leaf</tissue>
    </source>
</reference>
<evidence type="ECO:0000313" key="3">
    <source>
        <dbReference type="Proteomes" id="UP000737018"/>
    </source>
</evidence>
<dbReference type="EMBL" id="JRKL02001413">
    <property type="protein sequence ID" value="KAF3964140.1"/>
    <property type="molecule type" value="Genomic_DNA"/>
</dbReference>
<feature type="region of interest" description="Disordered" evidence="1">
    <location>
        <begin position="233"/>
        <end position="262"/>
    </location>
</feature>
<feature type="compositionally biased region" description="Polar residues" evidence="1">
    <location>
        <begin position="241"/>
        <end position="262"/>
    </location>
</feature>
<evidence type="ECO:0000256" key="1">
    <source>
        <dbReference type="SAM" id="MobiDB-lite"/>
    </source>
</evidence>
<name>A0A8J4R326_9ROSI</name>
<accession>A0A8J4R326</accession>
<dbReference type="OrthoDB" id="8063676at2759"/>
<gene>
    <name evidence="2" type="ORF">CMV_011547</name>
</gene>
<proteinExistence type="predicted"/>
<keyword evidence="3" id="KW-1185">Reference proteome</keyword>
<sequence>METRINPIFLEQELSSAVQGRNNIVQRKSTTSRKSGGLTRRNLARVVSEGVANRRPAVPELGSNPIRYIDRLYKDGNEDSLKCSSTDECPKQEDDEAAFKAWSKKNAMALHVIQISCPQRICLVISLITSAKIAWETLEAICSIPKSDYVVQEEEESYVAWSDRMQAFLMEHDLWNIVETTSEPTTPAWSKKNALALYLIRESCGSDRFSLIEKISIAKIAWDTFAEMSKSDTDPEIAEMSKSSAAPDSGSYLSPENTHANR</sequence>
<dbReference type="Pfam" id="PF14223">
    <property type="entry name" value="Retrotran_gag_2"/>
    <property type="match status" value="1"/>
</dbReference>
<organism evidence="2 3">
    <name type="scientific">Castanea mollissima</name>
    <name type="common">Chinese chestnut</name>
    <dbReference type="NCBI Taxonomy" id="60419"/>
    <lineage>
        <taxon>Eukaryota</taxon>
        <taxon>Viridiplantae</taxon>
        <taxon>Streptophyta</taxon>
        <taxon>Embryophyta</taxon>
        <taxon>Tracheophyta</taxon>
        <taxon>Spermatophyta</taxon>
        <taxon>Magnoliopsida</taxon>
        <taxon>eudicotyledons</taxon>
        <taxon>Gunneridae</taxon>
        <taxon>Pentapetalae</taxon>
        <taxon>rosids</taxon>
        <taxon>fabids</taxon>
        <taxon>Fagales</taxon>
        <taxon>Fagaceae</taxon>
        <taxon>Castanea</taxon>
    </lineage>
</organism>